<keyword evidence="2 6" id="KW-0479">Metal-binding</keyword>
<keyword evidence="9" id="KW-1185">Reference proteome</keyword>
<dbReference type="SMART" id="SM00575">
    <property type="entry name" value="ZnF_PMZ"/>
    <property type="match status" value="1"/>
</dbReference>
<evidence type="ECO:0000256" key="6">
    <source>
        <dbReference type="RuleBase" id="RU367018"/>
    </source>
</evidence>
<comment type="similarity">
    <text evidence="1 6">Belongs to the FHY3/FAR1 family.</text>
</comment>
<organism evidence="8 9">
    <name type="scientific">Urochloa decumbens</name>
    <dbReference type="NCBI Taxonomy" id="240449"/>
    <lineage>
        <taxon>Eukaryota</taxon>
        <taxon>Viridiplantae</taxon>
        <taxon>Streptophyta</taxon>
        <taxon>Embryophyta</taxon>
        <taxon>Tracheophyta</taxon>
        <taxon>Spermatophyta</taxon>
        <taxon>Magnoliopsida</taxon>
        <taxon>Liliopsida</taxon>
        <taxon>Poales</taxon>
        <taxon>Poaceae</taxon>
        <taxon>PACMAD clade</taxon>
        <taxon>Panicoideae</taxon>
        <taxon>Panicodae</taxon>
        <taxon>Paniceae</taxon>
        <taxon>Melinidinae</taxon>
        <taxon>Urochloa</taxon>
    </lineage>
</organism>
<comment type="function">
    <text evidence="6">Putative transcription activator involved in regulating light control of development.</text>
</comment>
<evidence type="ECO:0000256" key="4">
    <source>
        <dbReference type="ARBA" id="ARBA00022833"/>
    </source>
</evidence>
<keyword evidence="3 5" id="KW-0863">Zinc-finger</keyword>
<dbReference type="InterPro" id="IPR018289">
    <property type="entry name" value="MULE_transposase_dom"/>
</dbReference>
<evidence type="ECO:0000256" key="1">
    <source>
        <dbReference type="ARBA" id="ARBA00005889"/>
    </source>
</evidence>
<accession>A0ABC8VZP3</accession>
<dbReference type="AlphaFoldDB" id="A0ABC8VZP3"/>
<evidence type="ECO:0000256" key="2">
    <source>
        <dbReference type="ARBA" id="ARBA00022723"/>
    </source>
</evidence>
<dbReference type="PANTHER" id="PTHR31669">
    <property type="entry name" value="PROTEIN FAR1-RELATED SEQUENCE 10-RELATED"/>
    <property type="match status" value="1"/>
</dbReference>
<dbReference type="InterPro" id="IPR007527">
    <property type="entry name" value="Znf_SWIM"/>
</dbReference>
<keyword evidence="4 6" id="KW-0862">Zinc</keyword>
<keyword evidence="6" id="KW-0539">Nucleus</keyword>
<dbReference type="InterPro" id="IPR031052">
    <property type="entry name" value="FHY3/FAR1"/>
</dbReference>
<evidence type="ECO:0000256" key="3">
    <source>
        <dbReference type="ARBA" id="ARBA00022771"/>
    </source>
</evidence>
<evidence type="ECO:0000256" key="5">
    <source>
        <dbReference type="PROSITE-ProRule" id="PRU00325"/>
    </source>
</evidence>
<dbReference type="GO" id="GO:0006355">
    <property type="term" value="P:regulation of DNA-templated transcription"/>
    <property type="evidence" value="ECO:0007669"/>
    <property type="project" value="UniProtKB-UniRule"/>
</dbReference>
<dbReference type="GO" id="GO:0005634">
    <property type="term" value="C:nucleus"/>
    <property type="evidence" value="ECO:0007669"/>
    <property type="project" value="UniProtKB-SubCell"/>
</dbReference>
<dbReference type="EMBL" id="OZ075121">
    <property type="protein sequence ID" value="CAL4900103.1"/>
    <property type="molecule type" value="Genomic_DNA"/>
</dbReference>
<sequence length="677" mass="75207">MDGAAGQARAIATCNGARSRLVAMSGPCSRIPASPVSAIDRALRGADARVAGMSVFFPRPGTVFDSAAEAYQFYNLYSWDIGFGIRFGRSRTNSQNYRTRQDIGDGPEHLQTSQRTGCKAMIRLLRSDDHGWISQESIVDDIGKTLSLLRGMQSQDTNLAMCIDSDHEGRVRSILWCTGKNRADYALFGDAITFDTTYRTNLYDMPFGLFVGVNQHFQSTVFGGVLLRQETTASFEWAFSTFVAIMHGKAPLTMLTDQCAAMEAAIREVLPDTRHRWCRWHVLRKAKEKIGGVYSKYSGFKKEFHDVVTNVLDPVQFEAAWHELRRKYNLSSNAYLDRIYDRRHMWVKPYFRGVFCGGMTSTQRSESANHMLKTYIPRSAPMHMFVSRYQAMLSAMSAEEAKEDHVTKQKRRHIRIGVPVEWGAAGVYTRVMFDKLSLELYASGSFTVEASQSLGSFVVRRAVNNDGRSADGNNDAFDVKYALNSPTVKLECSCGLFDHMGMPCRHMLKVLVHQSATEIPPGNIHRRWTVAARSSSTNHPAIAGGIGLAADDVAGRKNLLYLAAMDLLHEGAVSVQGFEASMQALASAKHSLRVMAEDGYQFEQPISLASVGVQDGQAILENAVVEPDVVILPPNKVRSRGRPPSVRLKARADYYGSKRVKTRGIAECYVDDNPSVP</sequence>
<dbReference type="PANTHER" id="PTHR31669:SF168">
    <property type="entry name" value="PROTEIN FAR1-RELATED SEQUENCE"/>
    <property type="match status" value="1"/>
</dbReference>
<evidence type="ECO:0000259" key="7">
    <source>
        <dbReference type="PROSITE" id="PS50966"/>
    </source>
</evidence>
<gene>
    <name evidence="8" type="ORF">URODEC1_LOCUS8496</name>
</gene>
<proteinExistence type="inferred from homology"/>
<feature type="domain" description="SWIM-type" evidence="7">
    <location>
        <begin position="477"/>
        <end position="515"/>
    </location>
</feature>
<name>A0ABC8VZP3_9POAL</name>
<evidence type="ECO:0000313" key="8">
    <source>
        <dbReference type="EMBL" id="CAL4900103.1"/>
    </source>
</evidence>
<comment type="subcellular location">
    <subcellularLocation>
        <location evidence="6">Nucleus</location>
    </subcellularLocation>
</comment>
<dbReference type="GO" id="GO:0008270">
    <property type="term" value="F:zinc ion binding"/>
    <property type="evidence" value="ECO:0007669"/>
    <property type="project" value="UniProtKB-UniRule"/>
</dbReference>
<dbReference type="InterPro" id="IPR006564">
    <property type="entry name" value="Znf_PMZ"/>
</dbReference>
<protein>
    <recommendedName>
        <fullName evidence="6">Protein FAR1-RELATED SEQUENCE</fullName>
    </recommendedName>
</protein>
<dbReference type="Pfam" id="PF04434">
    <property type="entry name" value="SWIM"/>
    <property type="match status" value="1"/>
</dbReference>
<evidence type="ECO:0000313" key="9">
    <source>
        <dbReference type="Proteomes" id="UP001497457"/>
    </source>
</evidence>
<dbReference type="Proteomes" id="UP001497457">
    <property type="component" value="Chromosome 11b"/>
</dbReference>
<dbReference type="Pfam" id="PF10551">
    <property type="entry name" value="MULE"/>
    <property type="match status" value="1"/>
</dbReference>
<dbReference type="PROSITE" id="PS50966">
    <property type="entry name" value="ZF_SWIM"/>
    <property type="match status" value="1"/>
</dbReference>
<reference evidence="8" key="1">
    <citation type="submission" date="2024-10" db="EMBL/GenBank/DDBJ databases">
        <authorList>
            <person name="Ryan C."/>
        </authorList>
    </citation>
    <scope>NUCLEOTIDE SEQUENCE [LARGE SCALE GENOMIC DNA]</scope>
</reference>